<dbReference type="Proteomes" id="UP000032869">
    <property type="component" value="Unassembled WGS sequence"/>
</dbReference>
<evidence type="ECO:0000313" key="7">
    <source>
        <dbReference type="EMBL" id="KFX21181.1"/>
    </source>
</evidence>
<dbReference type="SUPFAM" id="SSF103473">
    <property type="entry name" value="MFS general substrate transporter"/>
    <property type="match status" value="1"/>
</dbReference>
<feature type="transmembrane region" description="Helical" evidence="6">
    <location>
        <begin position="12"/>
        <end position="37"/>
    </location>
</feature>
<dbReference type="Pfam" id="PF07690">
    <property type="entry name" value="MFS_1"/>
    <property type="match status" value="1"/>
</dbReference>
<keyword evidence="5 6" id="KW-0472">Membrane</keyword>
<evidence type="ECO:0000313" key="8">
    <source>
        <dbReference type="Proteomes" id="UP000032869"/>
    </source>
</evidence>
<sequence length="399" mass="41978">MRYPIANRHTGLVRYAFAAMLARIADGGGVLAVILLCQSSEEYVAVTGWMAACITLPHMLGPFIARSIDTARDGRRVIVTACLAYAGLTGILTATFGQIPIFLTALLLIAAGLCGPLLTGGISTFLPAIAEPDQRSQRRAQGLDVATYGFGGTLGPSAVATISAWSSPSTAFYLLAIVTVLSALFIMRLPVPSETHNAGHKQVLSSIATMGLMIRDMRLCRTLYLTMAVAFAVAVLPVVSVNMADVLDISVATAAFLTVAYGAGNLAGSLCLILIPLRGEPDRLMLNTGWMIVAGLLSIFMVSSFLLVFICFLITGMLNSAFFAATLAARSEYSPPFCQGQVFVWIGAMKITAGSLGTAASGQLMTLGTYAPLILSVSVLVAILVIPLSGRMWQSINSP</sequence>
<evidence type="ECO:0000256" key="2">
    <source>
        <dbReference type="ARBA" id="ARBA00022475"/>
    </source>
</evidence>
<evidence type="ECO:0000256" key="3">
    <source>
        <dbReference type="ARBA" id="ARBA00022692"/>
    </source>
</evidence>
<feature type="transmembrane region" description="Helical" evidence="6">
    <location>
        <begin position="307"/>
        <end position="330"/>
    </location>
</feature>
<keyword evidence="3 6" id="KW-0812">Transmembrane</keyword>
<protein>
    <submittedName>
        <fullName evidence="7">Major facilitator superfamily transporter</fullName>
    </submittedName>
</protein>
<comment type="subcellular location">
    <subcellularLocation>
        <location evidence="1">Cell membrane</location>
        <topology evidence="1">Multi-pass membrane protein</topology>
    </subcellularLocation>
</comment>
<dbReference type="PANTHER" id="PTHR23513">
    <property type="entry name" value="INTEGRAL MEMBRANE EFFLUX PROTEIN-RELATED"/>
    <property type="match status" value="1"/>
</dbReference>
<feature type="transmembrane region" description="Helical" evidence="6">
    <location>
        <begin position="142"/>
        <end position="165"/>
    </location>
</feature>
<gene>
    <name evidence="7" type="ORF">JV35_08320</name>
</gene>
<feature type="transmembrane region" description="Helical" evidence="6">
    <location>
        <begin position="171"/>
        <end position="191"/>
    </location>
</feature>
<reference evidence="7 8" key="1">
    <citation type="submission" date="2014-08" db="EMBL/GenBank/DDBJ databases">
        <title>Genome sequences of NCPPB Pectobacterium isolates.</title>
        <authorList>
            <person name="Glover R.H."/>
            <person name="Sapp M."/>
            <person name="Elphinstone J."/>
        </authorList>
    </citation>
    <scope>NUCLEOTIDE SEQUENCE [LARGE SCALE GENOMIC DNA]</scope>
    <source>
        <strain evidence="7 8">NCPPB 2793</strain>
    </source>
</reference>
<feature type="transmembrane region" description="Helical" evidence="6">
    <location>
        <begin position="77"/>
        <end position="99"/>
    </location>
</feature>
<feature type="transmembrane region" description="Helical" evidence="6">
    <location>
        <begin position="249"/>
        <end position="277"/>
    </location>
</feature>
<keyword evidence="8" id="KW-1185">Reference proteome</keyword>
<keyword evidence="2" id="KW-1003">Cell membrane</keyword>
<dbReference type="InterPro" id="IPR036259">
    <property type="entry name" value="MFS_trans_sf"/>
</dbReference>
<evidence type="ECO:0000256" key="5">
    <source>
        <dbReference type="ARBA" id="ARBA00023136"/>
    </source>
</evidence>
<dbReference type="Gene3D" id="1.20.1250.20">
    <property type="entry name" value="MFS general substrate transporter like domains"/>
    <property type="match status" value="1"/>
</dbReference>
<feature type="transmembrane region" description="Helical" evidence="6">
    <location>
        <begin position="223"/>
        <end position="243"/>
    </location>
</feature>
<feature type="transmembrane region" description="Helical" evidence="6">
    <location>
        <begin position="105"/>
        <end position="130"/>
    </location>
</feature>
<dbReference type="EMBL" id="JQHL01000002">
    <property type="protein sequence ID" value="KFX21181.1"/>
    <property type="molecule type" value="Genomic_DNA"/>
</dbReference>
<proteinExistence type="predicted"/>
<comment type="caution">
    <text evidence="7">The sequence shown here is derived from an EMBL/GenBank/DDBJ whole genome shotgun (WGS) entry which is preliminary data.</text>
</comment>
<dbReference type="PANTHER" id="PTHR23513:SF11">
    <property type="entry name" value="STAPHYLOFERRIN A TRANSPORTER"/>
    <property type="match status" value="1"/>
</dbReference>
<keyword evidence="4 6" id="KW-1133">Transmembrane helix</keyword>
<evidence type="ECO:0000256" key="1">
    <source>
        <dbReference type="ARBA" id="ARBA00004651"/>
    </source>
</evidence>
<feature type="transmembrane region" description="Helical" evidence="6">
    <location>
        <begin position="370"/>
        <end position="390"/>
    </location>
</feature>
<organism evidence="7 8">
    <name type="scientific">Pectobacterium betavasculorum</name>
    <dbReference type="NCBI Taxonomy" id="55207"/>
    <lineage>
        <taxon>Bacteria</taxon>
        <taxon>Pseudomonadati</taxon>
        <taxon>Pseudomonadota</taxon>
        <taxon>Gammaproteobacteria</taxon>
        <taxon>Enterobacterales</taxon>
        <taxon>Pectobacteriaceae</taxon>
        <taxon>Pectobacterium</taxon>
    </lineage>
</organism>
<accession>A0ABR4V1U5</accession>
<dbReference type="InterPro" id="IPR011701">
    <property type="entry name" value="MFS"/>
</dbReference>
<evidence type="ECO:0000256" key="4">
    <source>
        <dbReference type="ARBA" id="ARBA00022989"/>
    </source>
</evidence>
<name>A0ABR4V1U5_9GAMM</name>
<feature type="transmembrane region" description="Helical" evidence="6">
    <location>
        <begin position="43"/>
        <end position="65"/>
    </location>
</feature>
<evidence type="ECO:0000256" key="6">
    <source>
        <dbReference type="SAM" id="Phobius"/>
    </source>
</evidence>